<keyword evidence="3" id="KW-1185">Reference proteome</keyword>
<comment type="caution">
    <text evidence="2">The sequence shown here is derived from an EMBL/GenBank/DDBJ whole genome shotgun (WGS) entry which is preliminary data.</text>
</comment>
<evidence type="ECO:0000313" key="3">
    <source>
        <dbReference type="Proteomes" id="UP000789405"/>
    </source>
</evidence>
<evidence type="ECO:0000313" key="2">
    <source>
        <dbReference type="EMBL" id="CAG8768171.1"/>
    </source>
</evidence>
<name>A0A9N9NVL5_9GLOM</name>
<gene>
    <name evidence="2" type="ORF">DERYTH_LOCUS18430</name>
</gene>
<dbReference type="EMBL" id="CAJVPY010018699">
    <property type="protein sequence ID" value="CAG8768171.1"/>
    <property type="molecule type" value="Genomic_DNA"/>
</dbReference>
<organism evidence="2 3">
    <name type="scientific">Dentiscutata erythropus</name>
    <dbReference type="NCBI Taxonomy" id="1348616"/>
    <lineage>
        <taxon>Eukaryota</taxon>
        <taxon>Fungi</taxon>
        <taxon>Fungi incertae sedis</taxon>
        <taxon>Mucoromycota</taxon>
        <taxon>Glomeromycotina</taxon>
        <taxon>Glomeromycetes</taxon>
        <taxon>Diversisporales</taxon>
        <taxon>Gigasporaceae</taxon>
        <taxon>Dentiscutata</taxon>
    </lineage>
</organism>
<accession>A0A9N9NVL5</accession>
<reference evidence="2" key="1">
    <citation type="submission" date="2021-06" db="EMBL/GenBank/DDBJ databases">
        <authorList>
            <person name="Kallberg Y."/>
            <person name="Tangrot J."/>
            <person name="Rosling A."/>
        </authorList>
    </citation>
    <scope>NUCLEOTIDE SEQUENCE</scope>
    <source>
        <strain evidence="2">MA453B</strain>
    </source>
</reference>
<sequence length="406" mass="47302">MDIQPKEISLDESIDSGKGINFDGSSDYDADEDSNNDDGTSSALRNQTFDEFTSSHDQKNNDEFNENDKILFTNRFNSMDDRKKWKLSTEIYVENIIYDLGMKCKYHKNYRDEQLHITDDLLKYINTFAKDSTKDIREALYAPHPKLNRNYDPFADFAYEHVRTTVSDWVRLLEMRPNPLTMNNFSENWFRTNVWRTLDVAFSDMPFVFFVGGEKAGVASSERKNRDRQLSNVDKMKRKIVGKKGDGYVREFGSKPTDWAATEGGNRWEGVKGTKLIKECGLSLPKTLKDIFISLSHRINFCEEKMRQISVPGFFFSGAVLIKTKLDFPSGYVCRYTREKPLEVKADVTQFNRTLDALLEILRSMKIVNNTVKNEDNLSRWKNRRRYDEFVIPDCHYTPRKESPKA</sequence>
<proteinExistence type="predicted"/>
<dbReference type="OrthoDB" id="2397721at2759"/>
<protein>
    <submittedName>
        <fullName evidence="2">25222_t:CDS:1</fullName>
    </submittedName>
</protein>
<dbReference type="AlphaFoldDB" id="A0A9N9NVL5"/>
<dbReference type="Proteomes" id="UP000789405">
    <property type="component" value="Unassembled WGS sequence"/>
</dbReference>
<feature type="region of interest" description="Disordered" evidence="1">
    <location>
        <begin position="1"/>
        <end position="44"/>
    </location>
</feature>
<evidence type="ECO:0000256" key="1">
    <source>
        <dbReference type="SAM" id="MobiDB-lite"/>
    </source>
</evidence>
<feature type="non-terminal residue" evidence="2">
    <location>
        <position position="406"/>
    </location>
</feature>
<feature type="compositionally biased region" description="Acidic residues" evidence="1">
    <location>
        <begin position="26"/>
        <end position="36"/>
    </location>
</feature>